<keyword evidence="3" id="KW-0378">Hydrolase</keyword>
<protein>
    <submittedName>
        <fullName evidence="3">Cadmium-transporting ATPase</fullName>
        <ecNumber evidence="3">3.6.3.3</ecNumber>
    </submittedName>
</protein>
<dbReference type="NCBIfam" id="TIGR01494">
    <property type="entry name" value="ATPase_P-type"/>
    <property type="match status" value="1"/>
</dbReference>
<dbReference type="PRINTS" id="PR00120">
    <property type="entry name" value="HATPASE"/>
</dbReference>
<dbReference type="EMBL" id="VSSQ01104633">
    <property type="protein sequence ID" value="MPN45044.1"/>
    <property type="molecule type" value="Genomic_DNA"/>
</dbReference>
<evidence type="ECO:0000256" key="1">
    <source>
        <dbReference type="ARBA" id="ARBA00006024"/>
    </source>
</evidence>
<evidence type="ECO:0000256" key="2">
    <source>
        <dbReference type="SAM" id="Phobius"/>
    </source>
</evidence>
<dbReference type="InterPro" id="IPR001757">
    <property type="entry name" value="P_typ_ATPase"/>
</dbReference>
<name>A0A645I9Q5_9ZZZZ</name>
<dbReference type="PANTHER" id="PTHR48085:SF5">
    <property type="entry name" value="CADMIUM_ZINC-TRANSPORTING ATPASE HMA4-RELATED"/>
    <property type="match status" value="1"/>
</dbReference>
<proteinExistence type="inferred from homology"/>
<keyword evidence="2" id="KW-0472">Membrane</keyword>
<keyword evidence="2" id="KW-0812">Transmembrane</keyword>
<dbReference type="GO" id="GO:0016887">
    <property type="term" value="F:ATP hydrolysis activity"/>
    <property type="evidence" value="ECO:0007669"/>
    <property type="project" value="InterPro"/>
</dbReference>
<evidence type="ECO:0000313" key="3">
    <source>
        <dbReference type="EMBL" id="MPN45044.1"/>
    </source>
</evidence>
<feature type="transmembrane region" description="Helical" evidence="2">
    <location>
        <begin position="129"/>
        <end position="148"/>
    </location>
</feature>
<accession>A0A645I9Q5</accession>
<dbReference type="PRINTS" id="PR00119">
    <property type="entry name" value="CATATPASE"/>
</dbReference>
<dbReference type="InterPro" id="IPR023214">
    <property type="entry name" value="HAD_sf"/>
</dbReference>
<keyword evidence="2" id="KW-1133">Transmembrane helix</keyword>
<dbReference type="PANTHER" id="PTHR48085">
    <property type="entry name" value="CADMIUM/ZINC-TRANSPORTING ATPASE HMA2-RELATED"/>
    <property type="match status" value="1"/>
</dbReference>
<comment type="caution">
    <text evidence="3">The sequence shown here is derived from an EMBL/GenBank/DDBJ whole genome shotgun (WGS) entry which is preliminary data.</text>
</comment>
<reference evidence="3" key="1">
    <citation type="submission" date="2019-08" db="EMBL/GenBank/DDBJ databases">
        <authorList>
            <person name="Kucharzyk K."/>
            <person name="Murdoch R.W."/>
            <person name="Higgins S."/>
            <person name="Loffler F."/>
        </authorList>
    </citation>
    <scope>NUCLEOTIDE SEQUENCE</scope>
</reference>
<dbReference type="Gene3D" id="3.40.50.1000">
    <property type="entry name" value="HAD superfamily/HAD-like"/>
    <property type="match status" value="1"/>
</dbReference>
<gene>
    <name evidence="3" type="primary">cadA_64</name>
    <name evidence="3" type="ORF">SDC9_192611</name>
</gene>
<dbReference type="SUPFAM" id="SSF56784">
    <property type="entry name" value="HAD-like"/>
    <property type="match status" value="1"/>
</dbReference>
<dbReference type="AlphaFoldDB" id="A0A645I9Q5"/>
<dbReference type="InterPro" id="IPR036412">
    <property type="entry name" value="HAD-like_sf"/>
</dbReference>
<sequence length="177" mass="18032">MRETSKAAIARLNEAVGYTAILTGDGAAAANEVGNALGVKAVFASLQPADKLDIMREIRAKVGNTLFVGDGINDAPVLAGADIGVAIGLGGTEMAAEAADALLLTRDLTRLPFAVFAAKSTVRKAKSNIAIALGIKTVALILGALGIASMWIAILADVGAALICVLNTLMLFRISKS</sequence>
<dbReference type="InterPro" id="IPR051014">
    <property type="entry name" value="Cation_Transport_ATPase_IB"/>
</dbReference>
<dbReference type="GO" id="GO:0015086">
    <property type="term" value="F:cadmium ion transmembrane transporter activity"/>
    <property type="evidence" value="ECO:0007669"/>
    <property type="project" value="TreeGrafter"/>
</dbReference>
<dbReference type="Pfam" id="PF00702">
    <property type="entry name" value="Hydrolase"/>
    <property type="match status" value="1"/>
</dbReference>
<feature type="transmembrane region" description="Helical" evidence="2">
    <location>
        <begin position="154"/>
        <end position="172"/>
    </location>
</feature>
<dbReference type="EC" id="3.6.3.3" evidence="3"/>
<dbReference type="GO" id="GO:0016020">
    <property type="term" value="C:membrane"/>
    <property type="evidence" value="ECO:0007669"/>
    <property type="project" value="InterPro"/>
</dbReference>
<organism evidence="3">
    <name type="scientific">bioreactor metagenome</name>
    <dbReference type="NCBI Taxonomy" id="1076179"/>
    <lineage>
        <taxon>unclassified sequences</taxon>
        <taxon>metagenomes</taxon>
        <taxon>ecological metagenomes</taxon>
    </lineage>
</organism>
<comment type="similarity">
    <text evidence="1">Belongs to the cation transport ATPase (P-type) (TC 3.A.3) family. Type IB subfamily.</text>
</comment>
<dbReference type="GO" id="GO:0005524">
    <property type="term" value="F:ATP binding"/>
    <property type="evidence" value="ECO:0007669"/>
    <property type="project" value="InterPro"/>
</dbReference>